<dbReference type="Proteomes" id="UP001220964">
    <property type="component" value="Unassembled WGS sequence"/>
</dbReference>
<comment type="caution">
    <text evidence="1">The sequence shown here is derived from an EMBL/GenBank/DDBJ whole genome shotgun (WGS) entry which is preliminary data.</text>
</comment>
<sequence length="189" mass="21698">MKTDMAATRERLEQFAEWTGTEAPATILDDEGAPTQELLAYARNEELCLDWLFLGDVRPLVQAYRRRHEEMSWPRVQERVDLLAKLADMEPIRVEVDEDSVLLTDELIAFCKEARGDIDWLLCGKDENVLRSHQSKVKETEPLVEEVKSLSEAERRGLQVALRIAIREKRSVEEALAAYSEVVEEERAA</sequence>
<gene>
    <name evidence="1" type="ORF">P1J78_22245</name>
</gene>
<reference evidence="1" key="1">
    <citation type="submission" date="2023-03" db="EMBL/GenBank/DDBJ databases">
        <title>Multiphase analysis and comparison of six strains from genera Psychromarinibacter, Lutimaribacter, and Maritimibacter, including a novel species: Psychromarinibacter sediminicola sp. nov.</title>
        <authorList>
            <person name="Wang Y.-H."/>
            <person name="Ye M.-Q."/>
            <person name="Du Z.-J."/>
        </authorList>
    </citation>
    <scope>NUCLEOTIDE SEQUENCE</scope>
    <source>
        <strain evidence="1">C21-152</strain>
    </source>
</reference>
<evidence type="ECO:0000313" key="1">
    <source>
        <dbReference type="EMBL" id="MDF0603456.1"/>
    </source>
</evidence>
<protein>
    <submittedName>
        <fullName evidence="1">Uncharacterized protein</fullName>
    </submittedName>
</protein>
<dbReference type="AlphaFoldDB" id="A0AAE3NWA9"/>
<evidence type="ECO:0000313" key="2">
    <source>
        <dbReference type="Proteomes" id="UP001220964"/>
    </source>
</evidence>
<accession>A0AAE3NWA9</accession>
<keyword evidence="2" id="KW-1185">Reference proteome</keyword>
<name>A0AAE3NWA9_9RHOB</name>
<dbReference type="RefSeq" id="WP_275569576.1">
    <property type="nucleotide sequence ID" value="NZ_JARGYC010000096.1"/>
</dbReference>
<dbReference type="EMBL" id="JARGYC010000096">
    <property type="protein sequence ID" value="MDF0603456.1"/>
    <property type="molecule type" value="Genomic_DNA"/>
</dbReference>
<organism evidence="1 2">
    <name type="scientific">Psychromarinibacter sediminicola</name>
    <dbReference type="NCBI Taxonomy" id="3033385"/>
    <lineage>
        <taxon>Bacteria</taxon>
        <taxon>Pseudomonadati</taxon>
        <taxon>Pseudomonadota</taxon>
        <taxon>Alphaproteobacteria</taxon>
        <taxon>Rhodobacterales</taxon>
        <taxon>Paracoccaceae</taxon>
        <taxon>Psychromarinibacter</taxon>
    </lineage>
</organism>
<proteinExistence type="predicted"/>